<dbReference type="OrthoDB" id="10052888at2759"/>
<feature type="compositionally biased region" description="Polar residues" evidence="1">
    <location>
        <begin position="768"/>
        <end position="779"/>
    </location>
</feature>
<dbReference type="InterPro" id="IPR036508">
    <property type="entry name" value="Chitin-bd_dom_sf"/>
</dbReference>
<evidence type="ECO:0000313" key="3">
    <source>
        <dbReference type="Proteomes" id="UP000515146"/>
    </source>
</evidence>
<dbReference type="PROSITE" id="PS50940">
    <property type="entry name" value="CHIT_BIND_II"/>
    <property type="match status" value="1"/>
</dbReference>
<dbReference type="SUPFAM" id="SSF57625">
    <property type="entry name" value="Invertebrate chitin-binding proteins"/>
    <property type="match status" value="1"/>
</dbReference>
<evidence type="ECO:0000259" key="2">
    <source>
        <dbReference type="PROSITE" id="PS50940"/>
    </source>
</evidence>
<feature type="region of interest" description="Disordered" evidence="1">
    <location>
        <begin position="573"/>
        <end position="667"/>
    </location>
</feature>
<keyword evidence="3" id="KW-1185">Reference proteome</keyword>
<dbReference type="InParanoid" id="A0A6P6Y3F5"/>
<evidence type="ECO:0000313" key="4">
    <source>
        <dbReference type="RefSeq" id="XP_027199795.1"/>
    </source>
</evidence>
<dbReference type="GO" id="GO:0005576">
    <property type="term" value="C:extracellular region"/>
    <property type="evidence" value="ECO:0007669"/>
    <property type="project" value="InterPro"/>
</dbReference>
<feature type="compositionally biased region" description="Basic and acidic residues" evidence="1">
    <location>
        <begin position="736"/>
        <end position="751"/>
    </location>
</feature>
<dbReference type="GO" id="GO:0008061">
    <property type="term" value="F:chitin binding"/>
    <property type="evidence" value="ECO:0007669"/>
    <property type="project" value="InterPro"/>
</dbReference>
<feature type="compositionally biased region" description="Polar residues" evidence="1">
    <location>
        <begin position="789"/>
        <end position="801"/>
    </location>
</feature>
<dbReference type="Proteomes" id="UP000515146">
    <property type="component" value="Unplaced"/>
</dbReference>
<feature type="compositionally biased region" description="Low complexity" evidence="1">
    <location>
        <begin position="617"/>
        <end position="637"/>
    </location>
</feature>
<proteinExistence type="predicted"/>
<protein>
    <submittedName>
        <fullName evidence="4">Uncharacterized protein LOC113793919</fullName>
    </submittedName>
</protein>
<accession>A0A6P6Y3F5</accession>
<gene>
    <name evidence="4" type="primary">LOC113793919</name>
</gene>
<evidence type="ECO:0000256" key="1">
    <source>
        <dbReference type="SAM" id="MobiDB-lite"/>
    </source>
</evidence>
<feature type="region of interest" description="Disordered" evidence="1">
    <location>
        <begin position="683"/>
        <end position="715"/>
    </location>
</feature>
<reference evidence="4" key="1">
    <citation type="submission" date="2025-08" db="UniProtKB">
        <authorList>
            <consortium name="RefSeq"/>
        </authorList>
    </citation>
    <scope>IDENTIFICATION</scope>
    <source>
        <strain evidence="4">Airmid</strain>
    </source>
</reference>
<feature type="region of interest" description="Disordered" evidence="1">
    <location>
        <begin position="734"/>
        <end position="808"/>
    </location>
</feature>
<dbReference type="KEGG" id="dpte:113793919"/>
<dbReference type="InterPro" id="IPR002557">
    <property type="entry name" value="Chitin-bd_dom"/>
</dbReference>
<feature type="compositionally biased region" description="Polar residues" evidence="1">
    <location>
        <begin position="573"/>
        <end position="596"/>
    </location>
</feature>
<feature type="region of interest" description="Disordered" evidence="1">
    <location>
        <begin position="199"/>
        <end position="218"/>
    </location>
</feature>
<dbReference type="Pfam" id="PF01607">
    <property type="entry name" value="CBM_14"/>
    <property type="match status" value="1"/>
</dbReference>
<feature type="compositionally biased region" description="Polar residues" evidence="1">
    <location>
        <begin position="638"/>
        <end position="667"/>
    </location>
</feature>
<dbReference type="RefSeq" id="XP_027199795.1">
    <property type="nucleotide sequence ID" value="XM_027343994.1"/>
</dbReference>
<organism evidence="3 4">
    <name type="scientific">Dermatophagoides pteronyssinus</name>
    <name type="common">European house dust mite</name>
    <dbReference type="NCBI Taxonomy" id="6956"/>
    <lineage>
        <taxon>Eukaryota</taxon>
        <taxon>Metazoa</taxon>
        <taxon>Ecdysozoa</taxon>
        <taxon>Arthropoda</taxon>
        <taxon>Chelicerata</taxon>
        <taxon>Arachnida</taxon>
        <taxon>Acari</taxon>
        <taxon>Acariformes</taxon>
        <taxon>Sarcoptiformes</taxon>
        <taxon>Astigmata</taxon>
        <taxon>Psoroptidia</taxon>
        <taxon>Analgoidea</taxon>
        <taxon>Pyroglyphidae</taxon>
        <taxon>Dermatophagoidinae</taxon>
        <taxon>Dermatophagoides</taxon>
    </lineage>
</organism>
<sequence length="808" mass="90173">MIMMTNDFYMTRILQQQRINSQSIWMIMMLLFHQGYISIECYEIYDPNDQIADESIMSVENGLSVQHAKVNGNDDDVSLGFDCRNKTEGYYGDQHYCDMFHYCKLDGKGFTFVCPADNYFNQESIACEQMSVQQNGCRRNQSTSLTADPVTDSLLFMSISSTTLVPPTYSTTTITSNDNNKSLSNAGTMIESVKFNATTSSATSNNSKPSFGITMAPPMPTTTMQTIRKRPAILPINDNDDDDDQPFSLDQIDMSEFMLPQQLFELPSMMMPTQPSKDYHHSENNQSLIDDARQRLSHSIHRFLRDSVQLPSHYIRMVPRFWRQLQSSLLQQTSSADNDNSDDNSSSSLDKLSSNLAPVVWKSPHSSSTRLQQRFEEYKPSATVVASDNKPLSTLSIPVLIPINLTRDDYRQNMATSLLRPIVIPLKDHGKLVPAYVLQFNQHRLKKRSSLQSALAANKSGNNKDDDNNKANNGKNNSKKLLPKLAWRSGSLLTNLIPSILRNKLAKSLATNKQPKPSESSDDKIAMDSSLRMAAALANNAAWSPISIYGPWWTPESYAYLQQQLIKASESSGYDQINNNNDGGPMSASTSFNIPSSYHMKTESSEQINHQTHRPPSSHQSSSASATAKAKQLLKQSIKSIKSANATSVNRRPKTSSGHQKQATIATNANVYVPDEVFDDFQISSSSNKDHMETGSYRGRSNGGHSKPNLNDNKDRGMMIVNYANGTTLRIAAKKPNADEDRNKSPNEPVDRFTSTVSASMMVARSPSMETSTTTSNRNGRIEHYESDMANTASKLMTESSSNHRRRI</sequence>
<feature type="region of interest" description="Disordered" evidence="1">
    <location>
        <begin position="449"/>
        <end position="480"/>
    </location>
</feature>
<name>A0A6P6Y3F5_DERPT</name>
<dbReference type="AlphaFoldDB" id="A0A6P6Y3F5"/>
<feature type="domain" description="Chitin-binding type-2" evidence="2">
    <location>
        <begin position="80"/>
        <end position="139"/>
    </location>
</feature>